<dbReference type="Pfam" id="PF06114">
    <property type="entry name" value="Peptidase_M78"/>
    <property type="match status" value="1"/>
</dbReference>
<dbReference type="Proteomes" id="UP000051461">
    <property type="component" value="Unassembled WGS sequence"/>
</dbReference>
<organism evidence="3 4">
    <name type="scientific">Loigolactobacillus bifermentans DSM 20003</name>
    <dbReference type="NCBI Taxonomy" id="1423726"/>
    <lineage>
        <taxon>Bacteria</taxon>
        <taxon>Bacillati</taxon>
        <taxon>Bacillota</taxon>
        <taxon>Bacilli</taxon>
        <taxon>Lactobacillales</taxon>
        <taxon>Lactobacillaceae</taxon>
        <taxon>Loigolactobacillus</taxon>
    </lineage>
</organism>
<dbReference type="OrthoDB" id="9816277at2"/>
<name>A0A0R1GJZ4_9LACO</name>
<dbReference type="PANTHER" id="PTHR43236:SF1">
    <property type="entry name" value="BLL7220 PROTEIN"/>
    <property type="match status" value="1"/>
</dbReference>
<comment type="caution">
    <text evidence="3">The sequence shown here is derived from an EMBL/GenBank/DDBJ whole genome shotgun (WGS) entry which is preliminary data.</text>
</comment>
<dbReference type="PATRIC" id="fig|1423726.3.peg.587"/>
<evidence type="ECO:0000313" key="3">
    <source>
        <dbReference type="EMBL" id="KRK34365.1"/>
    </source>
</evidence>
<evidence type="ECO:0000259" key="2">
    <source>
        <dbReference type="PROSITE" id="PS50943"/>
    </source>
</evidence>
<protein>
    <submittedName>
        <fullName evidence="3">DNA-binding helix-turn-helix protein</fullName>
    </submittedName>
</protein>
<dbReference type="Pfam" id="PF01381">
    <property type="entry name" value="HTH_3"/>
    <property type="match status" value="1"/>
</dbReference>
<dbReference type="Gene3D" id="1.10.10.2910">
    <property type="match status" value="1"/>
</dbReference>
<evidence type="ECO:0000256" key="1">
    <source>
        <dbReference type="ARBA" id="ARBA00007227"/>
    </source>
</evidence>
<dbReference type="SMART" id="SM00530">
    <property type="entry name" value="HTH_XRE"/>
    <property type="match status" value="1"/>
</dbReference>
<sequence length="362" mass="41920">MAVISMSRGFNPKKLLYLRELNDVTLKQVAESTFLSVQYISQFEHGDRRPNFEQIIRLANFFNVEHTFFLNDVSIPENTGATFYRKLQKVPKKKYVQAERQTKWFSIVDQLLSTELRVGHGQLPDFANKSNHVEMLDEQYIEDMATSVRKHFKFGVGPIRNVTLLVERLGIRVQFSDLSSEHIDALTDQLDNHFYITVNTSRRPSVRIRFDLAHELGHILLHSHYPQSEVSKKANHKFIEAEANHFAGALLMPAEGLAMDMAATNMEYLVSLKRHWKVSIQAMIYRGCQIGLITDQQALFLRQTIARKGWRVSEPYDDSIEVEQPSFLRSALEYKATNSEELIDYVYHIIGRKKDSELKLVK</sequence>
<comment type="similarity">
    <text evidence="1">Belongs to the short-chain fatty acyl-CoA assimilation regulator (ScfR) family.</text>
</comment>
<dbReference type="SUPFAM" id="SSF47413">
    <property type="entry name" value="lambda repressor-like DNA-binding domains"/>
    <property type="match status" value="1"/>
</dbReference>
<dbReference type="PROSITE" id="PS50943">
    <property type="entry name" value="HTH_CROC1"/>
    <property type="match status" value="1"/>
</dbReference>
<dbReference type="InterPro" id="IPR010982">
    <property type="entry name" value="Lambda_DNA-bd_dom_sf"/>
</dbReference>
<evidence type="ECO:0000313" key="4">
    <source>
        <dbReference type="Proteomes" id="UP000051461"/>
    </source>
</evidence>
<reference evidence="3 4" key="1">
    <citation type="journal article" date="2015" name="Genome Announc.">
        <title>Expanding the biotechnology potential of lactobacilli through comparative genomics of 213 strains and associated genera.</title>
        <authorList>
            <person name="Sun Z."/>
            <person name="Harris H.M."/>
            <person name="McCann A."/>
            <person name="Guo C."/>
            <person name="Argimon S."/>
            <person name="Zhang W."/>
            <person name="Yang X."/>
            <person name="Jeffery I.B."/>
            <person name="Cooney J.C."/>
            <person name="Kagawa T.F."/>
            <person name="Liu W."/>
            <person name="Song Y."/>
            <person name="Salvetti E."/>
            <person name="Wrobel A."/>
            <person name="Rasinkangas P."/>
            <person name="Parkhill J."/>
            <person name="Rea M.C."/>
            <person name="O'Sullivan O."/>
            <person name="Ritari J."/>
            <person name="Douillard F.P."/>
            <person name="Paul Ross R."/>
            <person name="Yang R."/>
            <person name="Briner A.E."/>
            <person name="Felis G.E."/>
            <person name="de Vos W.M."/>
            <person name="Barrangou R."/>
            <person name="Klaenhammer T.R."/>
            <person name="Caufield P.W."/>
            <person name="Cui Y."/>
            <person name="Zhang H."/>
            <person name="O'Toole P.W."/>
        </authorList>
    </citation>
    <scope>NUCLEOTIDE SEQUENCE [LARGE SCALE GENOMIC DNA]</scope>
    <source>
        <strain evidence="3 4">DSM 20003</strain>
    </source>
</reference>
<dbReference type="InterPro" id="IPR010359">
    <property type="entry name" value="IrrE_HExxH"/>
</dbReference>
<dbReference type="EMBL" id="AZDA01000092">
    <property type="protein sequence ID" value="KRK34365.1"/>
    <property type="molecule type" value="Genomic_DNA"/>
</dbReference>
<proteinExistence type="inferred from homology"/>
<dbReference type="GO" id="GO:0003677">
    <property type="term" value="F:DNA binding"/>
    <property type="evidence" value="ECO:0007669"/>
    <property type="project" value="UniProtKB-KW"/>
</dbReference>
<dbReference type="InterPro" id="IPR052345">
    <property type="entry name" value="Rad_response_metalloprotease"/>
</dbReference>
<keyword evidence="3" id="KW-0238">DNA-binding</keyword>
<dbReference type="PANTHER" id="PTHR43236">
    <property type="entry name" value="ANTITOXIN HIGA1"/>
    <property type="match status" value="1"/>
</dbReference>
<dbReference type="Gene3D" id="1.10.260.40">
    <property type="entry name" value="lambda repressor-like DNA-binding domains"/>
    <property type="match status" value="1"/>
</dbReference>
<dbReference type="STRING" id="1423726.FC07_GL000572"/>
<dbReference type="RefSeq" id="WP_057905003.1">
    <property type="nucleotide sequence ID" value="NZ_AZDA01000092.1"/>
</dbReference>
<accession>A0A0R1GJZ4</accession>
<feature type="domain" description="HTH cro/C1-type" evidence="2">
    <location>
        <begin position="15"/>
        <end position="69"/>
    </location>
</feature>
<dbReference type="CDD" id="cd00093">
    <property type="entry name" value="HTH_XRE"/>
    <property type="match status" value="1"/>
</dbReference>
<dbReference type="InterPro" id="IPR001387">
    <property type="entry name" value="Cro/C1-type_HTH"/>
</dbReference>
<gene>
    <name evidence="3" type="ORF">FC07_GL000572</name>
</gene>
<dbReference type="AlphaFoldDB" id="A0A0R1GJZ4"/>
<keyword evidence="4" id="KW-1185">Reference proteome</keyword>